<sequence>MTMTSVSGHLMGLDFGPHYRKWYSCQPSQLFDLPVEKKCPDNMLPIKRTLEREAKKAQWLIIWTDCDREGENIGFEVIDVCRAVKPSLKIFRATFSEITLPSVTRALENLGQPNLRVSQAVDVRQELDLRIGAAFTRFQTMRLQKKLFDETAAQSYHDVCLENPIAKVEDCKSKPKSKWRPLPMDTVELEKLGARKLKLSAKVVMQAAEKLYTQGFISYPRTETNIFPKELNLRPLVEIQTRDQRWGDFAGGILQHGPNPRPGKKSDQAHPPIHPTKLAANLSGNEARVYELIVRHFLACVSQDALGKETTVNIDINGEKFIAHGLTVVQRNYLEIYIYDKWSDKEIPDYVQIHTFEPSQIDLTPGHTQPPNLLTEADLISLMDKHGIGTDATHAEHIETVKSRDYIGVQDRDKLVPGVIGIALCDGYDAMGFEMSKPNLRAGLEADLKSVCEGGRQPDVVLREQIAKYKSLFQIAAQQVTKIDEACARYLNEVPQNQ</sequence>
<dbReference type="PROSITE" id="PS50880">
    <property type="entry name" value="TOPRIM"/>
    <property type="match status" value="1"/>
</dbReference>
<evidence type="ECO:0000256" key="7">
    <source>
        <dbReference type="ARBA" id="ARBA00023029"/>
    </source>
</evidence>
<dbReference type="STRING" id="6832.A0A553NVF4"/>
<dbReference type="EC" id="5.6.2.1" evidence="3 11"/>
<keyword evidence="15" id="KW-1185">Reference proteome</keyword>
<dbReference type="InterPro" id="IPR013824">
    <property type="entry name" value="Topo_IA_cen_sub1"/>
</dbReference>
<dbReference type="Pfam" id="PF01751">
    <property type="entry name" value="Toprim"/>
    <property type="match status" value="1"/>
</dbReference>
<dbReference type="Pfam" id="PF01131">
    <property type="entry name" value="Topoisom_bac"/>
    <property type="match status" value="1"/>
</dbReference>
<dbReference type="SMART" id="SM00437">
    <property type="entry name" value="TOP1Ac"/>
    <property type="match status" value="1"/>
</dbReference>
<comment type="caution">
    <text evidence="14">The sequence shown here is derived from an EMBL/GenBank/DDBJ whole genome shotgun (WGS) entry which is preliminary data.</text>
</comment>
<proteinExistence type="inferred from homology"/>
<evidence type="ECO:0000256" key="5">
    <source>
        <dbReference type="ARBA" id="ARBA00022771"/>
    </source>
</evidence>
<dbReference type="GO" id="GO:0006281">
    <property type="term" value="P:DNA repair"/>
    <property type="evidence" value="ECO:0007669"/>
    <property type="project" value="TreeGrafter"/>
</dbReference>
<comment type="function">
    <text evidence="10">Releases the supercoiling and torsional tension of DNA introduced during the DNA replication and transcription by transiently cleaving and rejoining one strand of the DNA duplex. Introduces a single-strand break via transesterification at a target site in duplex DNA. The scissile phosphodiester is attacked by the catalytic tyrosine of the enzyme, resulting in the formation of a DNA-(5'-phosphotyrosyl)-enzyme intermediate and the expulsion of a 3'-OH DNA strand. The free DNA strand than undergoes passage around the unbroken strand thus removing DNA supercoils. Finally, in the religation step, the DNA 3'-OH attacks the covalent intermediate to expel the active-site tyrosine and restore the DNA phosphodiester backbone. Weakly relaxes negative supercoils and displays a distinct preference for binding single-stranded DNA.</text>
</comment>
<dbReference type="GO" id="GO:0005634">
    <property type="term" value="C:nucleus"/>
    <property type="evidence" value="ECO:0007669"/>
    <property type="project" value="TreeGrafter"/>
</dbReference>
<dbReference type="GO" id="GO:0003917">
    <property type="term" value="F:DNA topoisomerase type I (single strand cut, ATP-independent) activity"/>
    <property type="evidence" value="ECO:0007669"/>
    <property type="project" value="UniProtKB-EC"/>
</dbReference>
<dbReference type="InterPro" id="IPR034144">
    <property type="entry name" value="TOPRIM_TopoIII"/>
</dbReference>
<comment type="similarity">
    <text evidence="2 11">Belongs to the type IA topoisomerase family.</text>
</comment>
<dbReference type="PROSITE" id="PS00396">
    <property type="entry name" value="TOPO_IA_1"/>
    <property type="match status" value="1"/>
</dbReference>
<protein>
    <recommendedName>
        <fullName evidence="3 11">DNA topoisomerase</fullName>
        <ecNumber evidence="3 11">5.6.2.1</ecNumber>
    </recommendedName>
</protein>
<reference evidence="14 15" key="1">
    <citation type="journal article" date="2018" name="Nat. Ecol. Evol.">
        <title>Genomic signatures of mitonuclear coevolution across populations of Tigriopus californicus.</title>
        <authorList>
            <person name="Barreto F.S."/>
            <person name="Watson E.T."/>
            <person name="Lima T.G."/>
            <person name="Willett C.S."/>
            <person name="Edmands S."/>
            <person name="Li W."/>
            <person name="Burton R.S."/>
        </authorList>
    </citation>
    <scope>NUCLEOTIDE SEQUENCE [LARGE SCALE GENOMIC DNA]</scope>
    <source>
        <strain evidence="14 15">San Diego</strain>
    </source>
</reference>
<dbReference type="FunFam" id="1.10.290.10:FF:000001">
    <property type="entry name" value="DNA topoisomerase"/>
    <property type="match status" value="1"/>
</dbReference>
<dbReference type="GO" id="GO:0003677">
    <property type="term" value="F:DNA binding"/>
    <property type="evidence" value="ECO:0007669"/>
    <property type="project" value="UniProtKB-KW"/>
</dbReference>
<evidence type="ECO:0000313" key="14">
    <source>
        <dbReference type="EMBL" id="TRY69414.1"/>
    </source>
</evidence>
<dbReference type="PROSITE" id="PS52039">
    <property type="entry name" value="TOPO_IA_2"/>
    <property type="match status" value="1"/>
</dbReference>
<feature type="domain" description="Topo IA-type catalytic" evidence="13">
    <location>
        <begin position="114"/>
        <end position="473"/>
    </location>
</feature>
<dbReference type="GO" id="GO:0031422">
    <property type="term" value="C:RecQ family helicase-topoisomerase III complex"/>
    <property type="evidence" value="ECO:0007669"/>
    <property type="project" value="TreeGrafter"/>
</dbReference>
<dbReference type="AlphaFoldDB" id="A0A553NVF4"/>
<dbReference type="InterPro" id="IPR023405">
    <property type="entry name" value="Topo_IA_core_domain"/>
</dbReference>
<keyword evidence="9 11" id="KW-0413">Isomerase</keyword>
<evidence type="ECO:0000256" key="10">
    <source>
        <dbReference type="ARBA" id="ARBA00056363"/>
    </source>
</evidence>
<dbReference type="CDD" id="cd03362">
    <property type="entry name" value="TOPRIM_TopoIA_TopoIII"/>
    <property type="match status" value="1"/>
</dbReference>
<dbReference type="Proteomes" id="UP000318571">
    <property type="component" value="Chromosome 1"/>
</dbReference>
<evidence type="ECO:0000259" key="13">
    <source>
        <dbReference type="PROSITE" id="PS52039"/>
    </source>
</evidence>
<dbReference type="FunFam" id="3.40.50.140:FF:000003">
    <property type="entry name" value="DNA topoisomerase"/>
    <property type="match status" value="1"/>
</dbReference>
<dbReference type="Gene3D" id="1.10.460.10">
    <property type="entry name" value="Topoisomerase I, domain 2"/>
    <property type="match status" value="1"/>
</dbReference>
<evidence type="ECO:0000256" key="1">
    <source>
        <dbReference type="ARBA" id="ARBA00000213"/>
    </source>
</evidence>
<evidence type="ECO:0000259" key="12">
    <source>
        <dbReference type="PROSITE" id="PS50880"/>
    </source>
</evidence>
<gene>
    <name evidence="14" type="ORF">TCAL_06940</name>
</gene>
<evidence type="ECO:0000256" key="3">
    <source>
        <dbReference type="ARBA" id="ARBA00012891"/>
    </source>
</evidence>
<comment type="function">
    <text evidence="11">Introduces a single-strand break via transesterification at a target site in duplex DNA. Releases the supercoiling and torsional tension of DNA introduced during the DNA replication and transcription by transiently cleaving and rejoining one strand of the DNA duplex. The scissile phosphodiester is attacked by the catalytic tyrosine of the enzyme, resulting in the formation of a DNA-(5'-phosphotyrosyl)-enzyme intermediate and the expulsion of a 3'-OH DNA strand.</text>
</comment>
<dbReference type="EMBL" id="VCGU01000010">
    <property type="protein sequence ID" value="TRY69414.1"/>
    <property type="molecule type" value="Genomic_DNA"/>
</dbReference>
<dbReference type="InterPro" id="IPR003602">
    <property type="entry name" value="Topo_IA_DNA-bd_dom"/>
</dbReference>
<name>A0A553NVF4_TIGCA</name>
<dbReference type="SMART" id="SM00436">
    <property type="entry name" value="TOP1Bc"/>
    <property type="match status" value="1"/>
</dbReference>
<dbReference type="GO" id="GO:0006265">
    <property type="term" value="P:DNA topological change"/>
    <property type="evidence" value="ECO:0007669"/>
    <property type="project" value="InterPro"/>
</dbReference>
<dbReference type="InterPro" id="IPR000380">
    <property type="entry name" value="Topo_IA"/>
</dbReference>
<feature type="domain" description="Toprim" evidence="12">
    <location>
        <begin position="1"/>
        <end position="96"/>
    </location>
</feature>
<evidence type="ECO:0000256" key="4">
    <source>
        <dbReference type="ARBA" id="ARBA00022723"/>
    </source>
</evidence>
<dbReference type="InterPro" id="IPR013497">
    <property type="entry name" value="Topo_IA_cen"/>
</dbReference>
<accession>A0A553NVF4</accession>
<dbReference type="Gene3D" id="2.70.20.10">
    <property type="entry name" value="Topoisomerase I, domain 3"/>
    <property type="match status" value="2"/>
</dbReference>
<evidence type="ECO:0000256" key="8">
    <source>
        <dbReference type="ARBA" id="ARBA00023125"/>
    </source>
</evidence>
<keyword evidence="6" id="KW-0862">Zinc</keyword>
<dbReference type="InterPro" id="IPR013825">
    <property type="entry name" value="Topo_IA_cen_sub2"/>
</dbReference>
<keyword evidence="8 11" id="KW-0238">DNA-binding</keyword>
<evidence type="ECO:0000313" key="15">
    <source>
        <dbReference type="Proteomes" id="UP000318571"/>
    </source>
</evidence>
<evidence type="ECO:0000256" key="9">
    <source>
        <dbReference type="ARBA" id="ARBA00023235"/>
    </source>
</evidence>
<keyword evidence="4" id="KW-0479">Metal-binding</keyword>
<dbReference type="PRINTS" id="PR00417">
    <property type="entry name" value="PRTPISMRASEI"/>
</dbReference>
<dbReference type="SUPFAM" id="SSF56712">
    <property type="entry name" value="Prokaryotic type I DNA topoisomerase"/>
    <property type="match status" value="1"/>
</dbReference>
<dbReference type="InterPro" id="IPR023406">
    <property type="entry name" value="Topo_IA_AS"/>
</dbReference>
<dbReference type="GO" id="GO:0008270">
    <property type="term" value="F:zinc ion binding"/>
    <property type="evidence" value="ECO:0007669"/>
    <property type="project" value="UniProtKB-KW"/>
</dbReference>
<dbReference type="FunFam" id="1.10.460.10:FF:000003">
    <property type="entry name" value="DNA topoisomerase"/>
    <property type="match status" value="1"/>
</dbReference>
<dbReference type="InterPro" id="IPR003601">
    <property type="entry name" value="Topo_IA_2"/>
</dbReference>
<keyword evidence="5" id="KW-0863">Zinc-finger</keyword>
<organism evidence="14 15">
    <name type="scientific">Tigriopus californicus</name>
    <name type="common">Marine copepod</name>
    <dbReference type="NCBI Taxonomy" id="6832"/>
    <lineage>
        <taxon>Eukaryota</taxon>
        <taxon>Metazoa</taxon>
        <taxon>Ecdysozoa</taxon>
        <taxon>Arthropoda</taxon>
        <taxon>Crustacea</taxon>
        <taxon>Multicrustacea</taxon>
        <taxon>Hexanauplia</taxon>
        <taxon>Copepoda</taxon>
        <taxon>Harpacticoida</taxon>
        <taxon>Harpacticidae</taxon>
        <taxon>Tigriopus</taxon>
    </lineage>
</organism>
<dbReference type="PANTHER" id="PTHR11390">
    <property type="entry name" value="PROKARYOTIC DNA TOPOISOMERASE"/>
    <property type="match status" value="1"/>
</dbReference>
<dbReference type="PANTHER" id="PTHR11390:SF21">
    <property type="entry name" value="DNA TOPOISOMERASE 3-ALPHA"/>
    <property type="match status" value="1"/>
</dbReference>
<evidence type="ECO:0000256" key="11">
    <source>
        <dbReference type="RuleBase" id="RU362092"/>
    </source>
</evidence>
<evidence type="ECO:0000256" key="2">
    <source>
        <dbReference type="ARBA" id="ARBA00009446"/>
    </source>
</evidence>
<comment type="catalytic activity">
    <reaction evidence="1 11">
        <text>ATP-independent breakage of single-stranded DNA, followed by passage and rejoining.</text>
        <dbReference type="EC" id="5.6.2.1"/>
    </reaction>
</comment>
<dbReference type="CDD" id="cd00186">
    <property type="entry name" value="TOP1Ac"/>
    <property type="match status" value="1"/>
</dbReference>
<dbReference type="GO" id="GO:0006310">
    <property type="term" value="P:DNA recombination"/>
    <property type="evidence" value="ECO:0007669"/>
    <property type="project" value="TreeGrafter"/>
</dbReference>
<dbReference type="InterPro" id="IPR006171">
    <property type="entry name" value="TOPRIM_dom"/>
</dbReference>
<evidence type="ECO:0000256" key="6">
    <source>
        <dbReference type="ARBA" id="ARBA00022833"/>
    </source>
</evidence>
<keyword evidence="7 11" id="KW-0799">Topoisomerase</keyword>
<dbReference type="Gene3D" id="3.40.50.140">
    <property type="match status" value="1"/>
</dbReference>